<keyword evidence="4" id="KW-1185">Reference proteome</keyword>
<proteinExistence type="predicted"/>
<evidence type="ECO:0000259" key="2">
    <source>
        <dbReference type="Pfam" id="PF04389"/>
    </source>
</evidence>
<keyword evidence="1" id="KW-0732">Signal</keyword>
<dbReference type="SUPFAM" id="SSF53187">
    <property type="entry name" value="Zn-dependent exopeptidases"/>
    <property type="match status" value="1"/>
</dbReference>
<dbReference type="CDD" id="cd04820">
    <property type="entry name" value="PA_M28_1_1"/>
    <property type="match status" value="1"/>
</dbReference>
<dbReference type="RefSeq" id="WP_249847661.1">
    <property type="nucleotide sequence ID" value="NZ_JAMGBD010000001.1"/>
</dbReference>
<sequence>MSLRFAAALSALLLAGSASAQTFSPDRIKSDVSFLADDLLEGRGTGTRGYDIAARFVAERYEALGLKPGGNKGWFQDINFVSAAPDPTHVSAVTLNGVRFEHGGHAIMSPAANDSAIDQSAPAVFVGWGLENKQYGLDDYRGLDVKGKIVVLMRGTPDGLPGDIAATLNEKKSELAVSKGAIGVVTIATQETLKAFPWAKILANSAVPRMRYVHPDGQIEDVTGPLKLSGFIDPTAAEQLFKGSSLDGKVAAMLGDKKARPKGFALTSPIRVERFGKINRVRSANVLGLLEGVDPTLKNEVVMLTAHLDHLGIIPGRTGDAIANGAMDNAAGIATMLEAARAFVDSGKRPKRSILFVALTGEEKGLLGSEYLSKYSEPAGKNLVADVNLDEPLMTYDFTDVIAFGAEHSTIGATVERAGAQLGVKLSPDPQPEQNIFVRSDHYKFVQQGVPAVMLSTGMANGGEAAWKVYEEKHYHDPSDDLSQPIDWAAGAKFAKINYLIARDLADAPTDPLWYANDFFGDKFAPNAPKAPKR</sequence>
<evidence type="ECO:0000313" key="3">
    <source>
        <dbReference type="EMBL" id="MCL6683611.1"/>
    </source>
</evidence>
<feature type="chain" id="PRO_5047489711" evidence="1">
    <location>
        <begin position="21"/>
        <end position="534"/>
    </location>
</feature>
<dbReference type="InterPro" id="IPR007484">
    <property type="entry name" value="Peptidase_M28"/>
</dbReference>
<dbReference type="PANTHER" id="PTHR12147">
    <property type="entry name" value="METALLOPEPTIDASE M28 FAMILY MEMBER"/>
    <property type="match status" value="1"/>
</dbReference>
<comment type="caution">
    <text evidence="3">The sequence shown here is derived from an EMBL/GenBank/DDBJ whole genome shotgun (WGS) entry which is preliminary data.</text>
</comment>
<gene>
    <name evidence="3" type="ORF">LZ536_06820</name>
</gene>
<evidence type="ECO:0000313" key="4">
    <source>
        <dbReference type="Proteomes" id="UP001165363"/>
    </source>
</evidence>
<dbReference type="PANTHER" id="PTHR12147:SF26">
    <property type="entry name" value="PEPTIDASE M28 DOMAIN-CONTAINING PROTEIN"/>
    <property type="match status" value="1"/>
</dbReference>
<feature type="domain" description="Peptidase M28" evidence="2">
    <location>
        <begin position="285"/>
        <end position="497"/>
    </location>
</feature>
<feature type="signal peptide" evidence="1">
    <location>
        <begin position="1"/>
        <end position="20"/>
    </location>
</feature>
<dbReference type="Gene3D" id="3.50.30.30">
    <property type="match status" value="1"/>
</dbReference>
<dbReference type="InterPro" id="IPR046450">
    <property type="entry name" value="PA_dom_sf"/>
</dbReference>
<protein>
    <submittedName>
        <fullName evidence="3">M28 family metallopeptidase</fullName>
    </submittedName>
</protein>
<dbReference type="Gene3D" id="3.40.630.10">
    <property type="entry name" value="Zn peptidases"/>
    <property type="match status" value="1"/>
</dbReference>
<accession>A0ABT0RLT7</accession>
<dbReference type="Proteomes" id="UP001165363">
    <property type="component" value="Unassembled WGS sequence"/>
</dbReference>
<organism evidence="3 4">
    <name type="scientific">Sphingomonas alba</name>
    <dbReference type="NCBI Taxonomy" id="2908208"/>
    <lineage>
        <taxon>Bacteria</taxon>
        <taxon>Pseudomonadati</taxon>
        <taxon>Pseudomonadota</taxon>
        <taxon>Alphaproteobacteria</taxon>
        <taxon>Sphingomonadales</taxon>
        <taxon>Sphingomonadaceae</taxon>
        <taxon>Sphingomonas</taxon>
    </lineage>
</organism>
<dbReference type="Pfam" id="PF04389">
    <property type="entry name" value="Peptidase_M28"/>
    <property type="match status" value="1"/>
</dbReference>
<dbReference type="InterPro" id="IPR045175">
    <property type="entry name" value="M28_fam"/>
</dbReference>
<dbReference type="EMBL" id="JAMGBD010000001">
    <property type="protein sequence ID" value="MCL6683611.1"/>
    <property type="molecule type" value="Genomic_DNA"/>
</dbReference>
<dbReference type="SUPFAM" id="SSF52025">
    <property type="entry name" value="PA domain"/>
    <property type="match status" value="1"/>
</dbReference>
<reference evidence="3" key="1">
    <citation type="submission" date="2022-05" db="EMBL/GenBank/DDBJ databases">
        <authorList>
            <person name="Jo J.-H."/>
            <person name="Im W.-T."/>
        </authorList>
    </citation>
    <scope>NUCLEOTIDE SEQUENCE</scope>
    <source>
        <strain evidence="3">SE158</strain>
    </source>
</reference>
<evidence type="ECO:0000256" key="1">
    <source>
        <dbReference type="SAM" id="SignalP"/>
    </source>
</evidence>
<name>A0ABT0RLT7_9SPHN</name>